<dbReference type="Pfam" id="PF03364">
    <property type="entry name" value="Polyketide_cyc"/>
    <property type="match status" value="1"/>
</dbReference>
<dbReference type="PANTHER" id="PTHR12901:SF10">
    <property type="entry name" value="COENZYME Q-BINDING PROTEIN COQ10, MITOCHONDRIAL"/>
    <property type="match status" value="1"/>
</dbReference>
<dbReference type="CDD" id="cd07813">
    <property type="entry name" value="COQ10p_like"/>
    <property type="match status" value="1"/>
</dbReference>
<dbReference type="RefSeq" id="WP_026600617.1">
    <property type="nucleotide sequence ID" value="NZ_JANIBL010000027.1"/>
</dbReference>
<dbReference type="InterPro" id="IPR005031">
    <property type="entry name" value="COQ10_START"/>
</dbReference>
<evidence type="ECO:0000313" key="4">
    <source>
        <dbReference type="EMBL" id="MCQ8117783.1"/>
    </source>
</evidence>
<keyword evidence="5" id="KW-1185">Reference proteome</keyword>
<dbReference type="SUPFAM" id="SSF55961">
    <property type="entry name" value="Bet v1-like"/>
    <property type="match status" value="1"/>
</dbReference>
<gene>
    <name evidence="4" type="ORF">NP589_10135</name>
</gene>
<protein>
    <submittedName>
        <fullName evidence="4">Type II toxin-antitoxin system RatA family toxin</fullName>
    </submittedName>
</protein>
<dbReference type="PANTHER" id="PTHR12901">
    <property type="entry name" value="SPERM PROTEIN HOMOLOG"/>
    <property type="match status" value="1"/>
</dbReference>
<dbReference type="InterPro" id="IPR044996">
    <property type="entry name" value="COQ10-like"/>
</dbReference>
<feature type="domain" description="Coenzyme Q-binding protein COQ10 START" evidence="3">
    <location>
        <begin position="11"/>
        <end position="136"/>
    </location>
</feature>
<organism evidence="4 5">
    <name type="scientific">Methylomonas rosea</name>
    <dbReference type="NCBI Taxonomy" id="2952227"/>
    <lineage>
        <taxon>Bacteria</taxon>
        <taxon>Pseudomonadati</taxon>
        <taxon>Pseudomonadota</taxon>
        <taxon>Gammaproteobacteria</taxon>
        <taxon>Methylococcales</taxon>
        <taxon>Methylococcaceae</taxon>
        <taxon>Methylomonas</taxon>
    </lineage>
</organism>
<accession>A0ABT1TUP1</accession>
<comment type="similarity">
    <text evidence="1">Belongs to the ribosome association toxin RatA family.</text>
</comment>
<evidence type="ECO:0000256" key="2">
    <source>
        <dbReference type="ARBA" id="ARBA00022649"/>
    </source>
</evidence>
<evidence type="ECO:0000313" key="5">
    <source>
        <dbReference type="Proteomes" id="UP001524570"/>
    </source>
</evidence>
<keyword evidence="2" id="KW-1277">Toxin-antitoxin system</keyword>
<name>A0ABT1TUP1_9GAMM</name>
<sequence>MITVVQKSALVKFSAKQMFDLVDDIESYPKFLPWCSGSKILKREGNIVEGQIDIAKAGFHKSFTTRNKVDQGGRIQISLLDGPFSSLEGFWSFMPLREDASKISLDLEFEISGMLANLAFGPVFNQICNTMVSSFTQRAKALYGG</sequence>
<dbReference type="InterPro" id="IPR023393">
    <property type="entry name" value="START-like_dom_sf"/>
</dbReference>
<dbReference type="EMBL" id="JANIBL010000027">
    <property type="protein sequence ID" value="MCQ8117783.1"/>
    <property type="molecule type" value="Genomic_DNA"/>
</dbReference>
<comment type="caution">
    <text evidence="4">The sequence shown here is derived from an EMBL/GenBank/DDBJ whole genome shotgun (WGS) entry which is preliminary data.</text>
</comment>
<dbReference type="Gene3D" id="3.30.530.20">
    <property type="match status" value="1"/>
</dbReference>
<evidence type="ECO:0000256" key="1">
    <source>
        <dbReference type="ARBA" id="ARBA00008918"/>
    </source>
</evidence>
<evidence type="ECO:0000259" key="3">
    <source>
        <dbReference type="Pfam" id="PF03364"/>
    </source>
</evidence>
<reference evidence="4 5" key="1">
    <citation type="submission" date="2022-07" db="EMBL/GenBank/DDBJ databases">
        <title>Methylomonas rivi sp. nov., Methylomonas rosea sp. nov., Methylomonas aureus sp. nov. and Methylomonas subterranea sp. nov., four novel methanotrophs isolated from a freshwater creek and the deep terrestrial subsurface.</title>
        <authorList>
            <person name="Abin C."/>
            <person name="Sankaranarayanan K."/>
            <person name="Garner C."/>
            <person name="Sindelar R."/>
            <person name="Kotary K."/>
            <person name="Garner R."/>
            <person name="Barclay S."/>
            <person name="Lawson P."/>
            <person name="Krumholz L."/>
        </authorList>
    </citation>
    <scope>NUCLEOTIDE SEQUENCE [LARGE SCALE GENOMIC DNA]</scope>
    <source>
        <strain evidence="4 5">WSC-7</strain>
    </source>
</reference>
<dbReference type="Proteomes" id="UP001524570">
    <property type="component" value="Unassembled WGS sequence"/>
</dbReference>
<proteinExistence type="inferred from homology"/>